<dbReference type="EMBL" id="ASHM01097167">
    <property type="protein sequence ID" value="PNX65916.1"/>
    <property type="molecule type" value="Genomic_DNA"/>
</dbReference>
<gene>
    <name evidence="1" type="ORF">L195_g054785</name>
</gene>
<reference evidence="1 2" key="2">
    <citation type="journal article" date="2017" name="Front. Plant Sci.">
        <title>Gene Classification and Mining of Molecular Markers Useful in Red Clover (Trifolium pratense) Breeding.</title>
        <authorList>
            <person name="Istvanek J."/>
            <person name="Dluhosova J."/>
            <person name="Dluhos P."/>
            <person name="Patkova L."/>
            <person name="Nedelnik J."/>
            <person name="Repkova J."/>
        </authorList>
    </citation>
    <scope>NUCLEOTIDE SEQUENCE [LARGE SCALE GENOMIC DNA]</scope>
    <source>
        <strain evidence="2">cv. Tatra</strain>
        <tissue evidence="1">Young leaves</tissue>
    </source>
</reference>
<reference evidence="1 2" key="1">
    <citation type="journal article" date="2014" name="Am. J. Bot.">
        <title>Genome assembly and annotation for red clover (Trifolium pratense; Fabaceae).</title>
        <authorList>
            <person name="Istvanek J."/>
            <person name="Jaros M."/>
            <person name="Krenek A."/>
            <person name="Repkova J."/>
        </authorList>
    </citation>
    <scope>NUCLEOTIDE SEQUENCE [LARGE SCALE GENOMIC DNA]</scope>
    <source>
        <strain evidence="2">cv. Tatra</strain>
        <tissue evidence="1">Young leaves</tissue>
    </source>
</reference>
<dbReference type="AlphaFoldDB" id="A0A2K3KI06"/>
<dbReference type="Proteomes" id="UP000236291">
    <property type="component" value="Unassembled WGS sequence"/>
</dbReference>
<name>A0A2K3KI06_TRIPR</name>
<evidence type="ECO:0000313" key="1">
    <source>
        <dbReference type="EMBL" id="PNX65916.1"/>
    </source>
</evidence>
<proteinExistence type="predicted"/>
<accession>A0A2K3KI06</accession>
<organism evidence="1 2">
    <name type="scientific">Trifolium pratense</name>
    <name type="common">Red clover</name>
    <dbReference type="NCBI Taxonomy" id="57577"/>
    <lineage>
        <taxon>Eukaryota</taxon>
        <taxon>Viridiplantae</taxon>
        <taxon>Streptophyta</taxon>
        <taxon>Embryophyta</taxon>
        <taxon>Tracheophyta</taxon>
        <taxon>Spermatophyta</taxon>
        <taxon>Magnoliopsida</taxon>
        <taxon>eudicotyledons</taxon>
        <taxon>Gunneridae</taxon>
        <taxon>Pentapetalae</taxon>
        <taxon>rosids</taxon>
        <taxon>fabids</taxon>
        <taxon>Fabales</taxon>
        <taxon>Fabaceae</taxon>
        <taxon>Papilionoideae</taxon>
        <taxon>50 kb inversion clade</taxon>
        <taxon>NPAAA clade</taxon>
        <taxon>Hologalegina</taxon>
        <taxon>IRL clade</taxon>
        <taxon>Trifolieae</taxon>
        <taxon>Trifolium</taxon>
    </lineage>
</organism>
<feature type="non-terminal residue" evidence="1">
    <location>
        <position position="1"/>
    </location>
</feature>
<evidence type="ECO:0000313" key="2">
    <source>
        <dbReference type="Proteomes" id="UP000236291"/>
    </source>
</evidence>
<comment type="caution">
    <text evidence="1">The sequence shown here is derived from an EMBL/GenBank/DDBJ whole genome shotgun (WGS) entry which is preliminary data.</text>
</comment>
<protein>
    <submittedName>
        <fullName evidence="1">Uncharacterized protein</fullName>
    </submittedName>
</protein>
<sequence>HLSASLPEFQLVSEQASCSVSGCAPGKILSGTMDKEEGYEEEE</sequence>